<dbReference type="AlphaFoldDB" id="A0A139LJP2"/>
<evidence type="ECO:0000313" key="1">
    <source>
        <dbReference type="EMBL" id="KXT51613.1"/>
    </source>
</evidence>
<organism evidence="1">
    <name type="scientific">Bacteroides intestinalis</name>
    <dbReference type="NCBI Taxonomy" id="329854"/>
    <lineage>
        <taxon>Bacteria</taxon>
        <taxon>Pseudomonadati</taxon>
        <taxon>Bacteroidota</taxon>
        <taxon>Bacteroidia</taxon>
        <taxon>Bacteroidales</taxon>
        <taxon>Bacteroidaceae</taxon>
        <taxon>Bacteroides</taxon>
    </lineage>
</organism>
<reference evidence="1 2" key="1">
    <citation type="submission" date="2016-02" db="EMBL/GenBank/DDBJ databases">
        <authorList>
            <person name="Wen L."/>
            <person name="He K."/>
            <person name="Yang H."/>
        </authorList>
    </citation>
    <scope>NUCLEOTIDE SEQUENCE [LARGE SCALE GENOMIC DNA]</scope>
    <source>
        <strain evidence="1 2">KLE1704</strain>
    </source>
</reference>
<dbReference type="PATRIC" id="fig|329854.7.peg.1900"/>
<accession>A0A139LJP2</accession>
<dbReference type="RefSeq" id="WP_061435433.1">
    <property type="nucleotide sequence ID" value="NZ_KQ968691.1"/>
</dbReference>
<evidence type="ECO:0000313" key="2">
    <source>
        <dbReference type="Proteomes" id="UP000070319"/>
    </source>
</evidence>
<dbReference type="NCBIfam" id="TIGR04183">
    <property type="entry name" value="Por_Secre_tail"/>
    <property type="match status" value="1"/>
</dbReference>
<comment type="caution">
    <text evidence="1">The sequence shown here is derived from an EMBL/GenBank/DDBJ whole genome shotgun (WGS) entry which is preliminary data.</text>
</comment>
<dbReference type="Proteomes" id="UP000070319">
    <property type="component" value="Unassembled WGS sequence"/>
</dbReference>
<dbReference type="InterPro" id="IPR026444">
    <property type="entry name" value="Secre_tail"/>
</dbReference>
<proteinExistence type="predicted"/>
<dbReference type="EMBL" id="LTDF01000073">
    <property type="protein sequence ID" value="KXT51613.1"/>
    <property type="molecule type" value="Genomic_DNA"/>
</dbReference>
<gene>
    <name evidence="1" type="ORF">HMPREF2531_01866</name>
</gene>
<name>A0A139LJP2_9BACE</name>
<sequence>MEGATSYTWELLQGKCGIWAYDNKADLMPYDTNHVIISVTGYNRCGSWNEWISFTPDHRTSNRNSRQAGAKSVIIYNLSYKQIYSHKNLIAPFDINTVNLPSGFYIIEYQLENGIITREKVYVP</sequence>
<protein>
    <submittedName>
        <fullName evidence="1">Uncharacterized protein</fullName>
    </submittedName>
</protein>